<protein>
    <submittedName>
        <fullName evidence="10">Histone H3.3</fullName>
    </submittedName>
</protein>
<dbReference type="PANTHER" id="PTHR45810">
    <property type="entry name" value="HISTONE H3.2"/>
    <property type="match status" value="1"/>
</dbReference>
<dbReference type="Pfam" id="PF00125">
    <property type="entry name" value="Histone"/>
    <property type="match status" value="1"/>
</dbReference>
<keyword evidence="11" id="KW-1185">Reference proteome</keyword>
<evidence type="ECO:0000256" key="8">
    <source>
        <dbReference type="SAM" id="MobiDB-lite"/>
    </source>
</evidence>
<sequence length="204" mass="22563">MPPELHNSATPPSSPPIPYSTSRRRQQSKVCKTPSRGPVAVLLPQGSPLLETTNPQLPRLPSPPIKATKTAVRTGKGKAPQGRAKKAPKKSNIIVRKTKKRRFRPGTKALREIKKLQKEVKLAIPKRAFSRVVREVAFSISPSLQFQSIALEALQEAAEAFLISVLENANLCAIHARRVTLQKKDVDLVRELTKRMGTWANCSL</sequence>
<name>A0A5Q4B9F0_9PEZI</name>
<dbReference type="EMBL" id="PUHP01007463">
    <property type="protein sequence ID" value="TQN63582.1"/>
    <property type="molecule type" value="Genomic_DNA"/>
</dbReference>
<dbReference type="GO" id="GO:0000786">
    <property type="term" value="C:nucleosome"/>
    <property type="evidence" value="ECO:0007669"/>
    <property type="project" value="UniProtKB-KW"/>
</dbReference>
<comment type="caution">
    <text evidence="10">The sequence shown here is derived from an EMBL/GenBank/DDBJ whole genome shotgun (WGS) entry which is preliminary data.</text>
</comment>
<keyword evidence="5" id="KW-0238">DNA-binding</keyword>
<dbReference type="Proteomes" id="UP000326340">
    <property type="component" value="Unassembled WGS sequence"/>
</dbReference>
<accession>A0A5Q4B9F0</accession>
<dbReference type="GO" id="GO:0030527">
    <property type="term" value="F:structural constituent of chromatin"/>
    <property type="evidence" value="ECO:0007669"/>
    <property type="project" value="InterPro"/>
</dbReference>
<evidence type="ECO:0000313" key="10">
    <source>
        <dbReference type="EMBL" id="TQN63582.1"/>
    </source>
</evidence>
<dbReference type="InterPro" id="IPR000164">
    <property type="entry name" value="Histone_H3/CENP-A"/>
</dbReference>
<dbReference type="InterPro" id="IPR009072">
    <property type="entry name" value="Histone-fold"/>
</dbReference>
<dbReference type="SMART" id="SM00428">
    <property type="entry name" value="H3"/>
    <property type="match status" value="1"/>
</dbReference>
<dbReference type="CDD" id="cd22911">
    <property type="entry name" value="HFD_H3"/>
    <property type="match status" value="1"/>
</dbReference>
<evidence type="ECO:0000256" key="2">
    <source>
        <dbReference type="ARBA" id="ARBA00004286"/>
    </source>
</evidence>
<dbReference type="AlphaFoldDB" id="A0A5Q4B9F0"/>
<dbReference type="OrthoDB" id="842664at2759"/>
<comment type="subcellular location">
    <subcellularLocation>
        <location evidence="2">Chromosome</location>
    </subcellularLocation>
    <subcellularLocation>
        <location evidence="1">Nucleus</location>
    </subcellularLocation>
</comment>
<comment type="similarity">
    <text evidence="3">Belongs to the histone H3 family.</text>
</comment>
<feature type="region of interest" description="Disordered" evidence="8">
    <location>
        <begin position="1"/>
        <end position="90"/>
    </location>
</feature>
<keyword evidence="6" id="KW-0539">Nucleus</keyword>
<reference evidence="10 11" key="1">
    <citation type="journal article" date="2019" name="Sci. Rep.">
        <title>Colletotrichum shisoi sp. nov., an anthracnose pathogen of Perilla frutescens in Japan: molecular phylogenetic, morphological and genomic evidence.</title>
        <authorList>
            <person name="Gan P."/>
            <person name="Tsushima A."/>
            <person name="Hiroyama R."/>
            <person name="Narusaka M."/>
            <person name="Takano Y."/>
            <person name="Narusaka Y."/>
            <person name="Kawaradani M."/>
            <person name="Damm U."/>
            <person name="Shirasu K."/>
        </authorList>
    </citation>
    <scope>NUCLEOTIDE SEQUENCE [LARGE SCALE GENOMIC DNA]</scope>
    <source>
        <strain evidence="10 11">PG-2018a</strain>
    </source>
</reference>
<gene>
    <name evidence="10" type="primary">HHT3</name>
    <name evidence="10" type="ORF">CSHISOI_11835</name>
</gene>
<keyword evidence="7" id="KW-0544">Nucleosome core</keyword>
<evidence type="ECO:0000256" key="6">
    <source>
        <dbReference type="ARBA" id="ARBA00023242"/>
    </source>
</evidence>
<evidence type="ECO:0000256" key="4">
    <source>
        <dbReference type="ARBA" id="ARBA00022454"/>
    </source>
</evidence>
<organism evidence="10 11">
    <name type="scientific">Colletotrichum shisoi</name>
    <dbReference type="NCBI Taxonomy" id="2078593"/>
    <lineage>
        <taxon>Eukaryota</taxon>
        <taxon>Fungi</taxon>
        <taxon>Dikarya</taxon>
        <taxon>Ascomycota</taxon>
        <taxon>Pezizomycotina</taxon>
        <taxon>Sordariomycetes</taxon>
        <taxon>Hypocreomycetidae</taxon>
        <taxon>Glomerellales</taxon>
        <taxon>Glomerellaceae</taxon>
        <taxon>Colletotrichum</taxon>
        <taxon>Colletotrichum destructivum species complex</taxon>
    </lineage>
</organism>
<keyword evidence="4" id="KW-0158">Chromosome</keyword>
<evidence type="ECO:0000256" key="1">
    <source>
        <dbReference type="ARBA" id="ARBA00004123"/>
    </source>
</evidence>
<evidence type="ECO:0000256" key="3">
    <source>
        <dbReference type="ARBA" id="ARBA00010343"/>
    </source>
</evidence>
<dbReference type="PRINTS" id="PR00622">
    <property type="entry name" value="HISTONEH3"/>
</dbReference>
<proteinExistence type="inferred from homology"/>
<evidence type="ECO:0000313" key="11">
    <source>
        <dbReference type="Proteomes" id="UP000326340"/>
    </source>
</evidence>
<evidence type="ECO:0000259" key="9">
    <source>
        <dbReference type="Pfam" id="PF00125"/>
    </source>
</evidence>
<dbReference type="GO" id="GO:0003677">
    <property type="term" value="F:DNA binding"/>
    <property type="evidence" value="ECO:0007669"/>
    <property type="project" value="UniProtKB-KW"/>
</dbReference>
<evidence type="ECO:0000256" key="5">
    <source>
        <dbReference type="ARBA" id="ARBA00023125"/>
    </source>
</evidence>
<dbReference type="SUPFAM" id="SSF47113">
    <property type="entry name" value="Histone-fold"/>
    <property type="match status" value="1"/>
</dbReference>
<evidence type="ECO:0000256" key="7">
    <source>
        <dbReference type="ARBA" id="ARBA00023269"/>
    </source>
</evidence>
<dbReference type="PANTHER" id="PTHR45810:SF1">
    <property type="entry name" value="HISTONE H3-LIKE CENTROMERIC PROTEIN A"/>
    <property type="match status" value="1"/>
</dbReference>
<dbReference type="GO" id="GO:0005634">
    <property type="term" value="C:nucleus"/>
    <property type="evidence" value="ECO:0007669"/>
    <property type="project" value="UniProtKB-SubCell"/>
</dbReference>
<dbReference type="InterPro" id="IPR007125">
    <property type="entry name" value="H2A/H2B/H3"/>
</dbReference>
<dbReference type="FunFam" id="1.10.20.10:FF:000085">
    <property type="entry name" value="Histone H3.2"/>
    <property type="match status" value="1"/>
</dbReference>
<dbReference type="GO" id="GO:0046982">
    <property type="term" value="F:protein heterodimerization activity"/>
    <property type="evidence" value="ECO:0007669"/>
    <property type="project" value="InterPro"/>
</dbReference>
<dbReference type="Gene3D" id="1.10.20.10">
    <property type="entry name" value="Histone, subunit A"/>
    <property type="match status" value="1"/>
</dbReference>
<feature type="domain" description="Core Histone H2A/H2B/H3" evidence="9">
    <location>
        <begin position="105"/>
        <end position="191"/>
    </location>
</feature>